<accession>A0A4Z0NMB9</accession>
<name>A0A4Z0NMB9_9HYPH</name>
<evidence type="ECO:0000313" key="2">
    <source>
        <dbReference type="Proteomes" id="UP000297535"/>
    </source>
</evidence>
<dbReference type="OrthoDB" id="9893235at2"/>
<evidence type="ECO:0000313" key="1">
    <source>
        <dbReference type="EMBL" id="TGD97718.1"/>
    </source>
</evidence>
<keyword evidence="2" id="KW-1185">Reference proteome</keyword>
<dbReference type="EMBL" id="SRLB01000013">
    <property type="protein sequence ID" value="TGD97718.1"/>
    <property type="molecule type" value="Genomic_DNA"/>
</dbReference>
<dbReference type="AlphaFoldDB" id="A0A4Z0NMB9"/>
<comment type="caution">
    <text evidence="1">The sequence shown here is derived from an EMBL/GenBank/DDBJ whole genome shotgun (WGS) entry which is preliminary data.</text>
</comment>
<reference evidence="1 2" key="1">
    <citation type="submission" date="2019-04" db="EMBL/GenBank/DDBJ databases">
        <authorList>
            <person name="Feng G."/>
            <person name="Zhu H."/>
        </authorList>
    </citation>
    <scope>NUCLEOTIDE SEQUENCE [LARGE SCALE GENOMIC DNA]</scope>
    <source>
        <strain evidence="1 2">6HR-1</strain>
    </source>
</reference>
<organism evidence="1 2">
    <name type="scientific">Methylobacterium nonmethylotrophicum</name>
    <dbReference type="NCBI Taxonomy" id="1141884"/>
    <lineage>
        <taxon>Bacteria</taxon>
        <taxon>Pseudomonadati</taxon>
        <taxon>Pseudomonadota</taxon>
        <taxon>Alphaproteobacteria</taxon>
        <taxon>Hyphomicrobiales</taxon>
        <taxon>Methylobacteriaceae</taxon>
        <taxon>Methylobacterium</taxon>
    </lineage>
</organism>
<sequence>MIASASSQILVSKISLIMPGAGEPSSERCIHATCRKRPVHPDVPSPELRYTLVILSKSVNLLDMQTMFATGDEETIILSKMIAEG</sequence>
<dbReference type="RefSeq" id="WP_135416789.1">
    <property type="nucleotide sequence ID" value="NZ_SRLB01000013.1"/>
</dbReference>
<dbReference type="Proteomes" id="UP000297535">
    <property type="component" value="Unassembled WGS sequence"/>
</dbReference>
<gene>
    <name evidence="1" type="ORF">EU555_19000</name>
</gene>
<proteinExistence type="predicted"/>
<protein>
    <submittedName>
        <fullName evidence="1">Uncharacterized protein</fullName>
    </submittedName>
</protein>